<keyword evidence="3" id="KW-0732">Signal</keyword>
<keyword evidence="6" id="KW-1185">Reference proteome</keyword>
<protein>
    <recommendedName>
        <fullName evidence="4">Fibronectin type-III domain-containing protein</fullName>
    </recommendedName>
</protein>
<feature type="region of interest" description="Disordered" evidence="1">
    <location>
        <begin position="480"/>
        <end position="521"/>
    </location>
</feature>
<gene>
    <name evidence="5" type="ORF">PENTCL1PPCAC_3887</name>
</gene>
<dbReference type="Proteomes" id="UP001432027">
    <property type="component" value="Unassembled WGS sequence"/>
</dbReference>
<evidence type="ECO:0000256" key="2">
    <source>
        <dbReference type="SAM" id="Phobius"/>
    </source>
</evidence>
<dbReference type="Gene3D" id="2.60.40.10">
    <property type="entry name" value="Immunoglobulins"/>
    <property type="match status" value="1"/>
</dbReference>
<evidence type="ECO:0000259" key="4">
    <source>
        <dbReference type="Pfam" id="PF24221"/>
    </source>
</evidence>
<feature type="chain" id="PRO_5043988918" description="Fibronectin type-III domain-containing protein" evidence="3">
    <location>
        <begin position="20"/>
        <end position="933"/>
    </location>
</feature>
<dbReference type="EMBL" id="BTSX01000001">
    <property type="protein sequence ID" value="GMS81712.1"/>
    <property type="molecule type" value="Genomic_DNA"/>
</dbReference>
<dbReference type="AlphaFoldDB" id="A0AAV5SGB1"/>
<organism evidence="5 6">
    <name type="scientific">Pristionchus entomophagus</name>
    <dbReference type="NCBI Taxonomy" id="358040"/>
    <lineage>
        <taxon>Eukaryota</taxon>
        <taxon>Metazoa</taxon>
        <taxon>Ecdysozoa</taxon>
        <taxon>Nematoda</taxon>
        <taxon>Chromadorea</taxon>
        <taxon>Rhabditida</taxon>
        <taxon>Rhabditina</taxon>
        <taxon>Diplogasteromorpha</taxon>
        <taxon>Diplogasteroidea</taxon>
        <taxon>Neodiplogasteridae</taxon>
        <taxon>Pristionchus</taxon>
    </lineage>
</organism>
<evidence type="ECO:0000313" key="6">
    <source>
        <dbReference type="Proteomes" id="UP001432027"/>
    </source>
</evidence>
<keyword evidence="2" id="KW-0812">Transmembrane</keyword>
<sequence length="933" mass="102551">MRETSLSVLLLLVLSLANAGPSQRGKCALECYSRCLSAGASSAVFCNCPIQKTFSHCSSIEERLNTAPVGTLAGASTEYFDAHSIKVKIGSVEGAFIYVFEYSTISTAPDQWLFAGASSSPSITFTVMDPCRDYQFRVLAIVRPSTTGQNDVVIYRALPIPVQLPAFVLHPDQISVESPQWNSTEEQVKVYVRWSLPRGYSDSDVYGYEAPAIYPIECEGAPEEELPTPKIEIVRNGGRLAVWLPSKILETRCRLWVEVHMLPRCVRLEPFSVQKAIELDCAKTPDEEACRHASADALPECTDVIDVWGKRGEATVMWQAPARNPLSYSIRFGRATVQDAAPLVSWSLTNPKTITVDGNRTSISLKLEEGVDYGIQVCAIYSDRRLPKYDLVKVTPLMCRICRKQGDKQHKCGECSKIEFPENELNDEAEAIEDTSRQASTTPLITLDEEEEKAIEGIFAAREANTHQVETPLVLTSLQSAKSDDWDQPSIAPPTSSSTMTSSSSSSSSTTSTSSSSSFPIDAVDSSAFDDILTTLNAEGKGLFEEDADMIGKTARLPVTVVGESLASNRVPTEWPTGLTTNEEQGTIAAESLTPTTTRPATTVAPRKTTVATSTVPTTTTTTTAAAKKEKSRLDQPVKLRMSTAKPSFELRSKIKDHQPTSRLRDAAPCYLASGIRCSHGCDQSNSADPERCLCPSPLTVMADGSCYEMRPSCLQSERINATWDPSTMDLMVSDSSINQTANRLFVDVGAVARKAAVQFIEPTKIRQRQEIVIMPNRPSGLVHHIRLNQSLDSIIDYGIRVCQYRAGPIAPLSHNWEEIGEDTIAIISKLMGASTAEPTQEKELPPVGQSYWGAFFTIGKVAILVALVLIMSVLVYLNCARLKTFYDRKRTHYFRPFIIEGQRERSVAARYPMGLPRTNPDLISYPTRSRVL</sequence>
<name>A0AAV5SGB1_9BILA</name>
<dbReference type="InterPro" id="IPR013783">
    <property type="entry name" value="Ig-like_fold"/>
</dbReference>
<evidence type="ECO:0000256" key="1">
    <source>
        <dbReference type="SAM" id="MobiDB-lite"/>
    </source>
</evidence>
<evidence type="ECO:0000256" key="3">
    <source>
        <dbReference type="SAM" id="SignalP"/>
    </source>
</evidence>
<feature type="signal peptide" evidence="3">
    <location>
        <begin position="1"/>
        <end position="19"/>
    </location>
</feature>
<keyword evidence="2" id="KW-1133">Transmembrane helix</keyword>
<accession>A0AAV5SGB1</accession>
<proteinExistence type="predicted"/>
<keyword evidence="2" id="KW-0472">Membrane</keyword>
<feature type="domain" description="Fibronectin type-III" evidence="4">
    <location>
        <begin position="297"/>
        <end position="418"/>
    </location>
</feature>
<feature type="compositionally biased region" description="Low complexity" evidence="1">
    <location>
        <begin position="495"/>
        <end position="518"/>
    </location>
</feature>
<reference evidence="5" key="1">
    <citation type="submission" date="2023-10" db="EMBL/GenBank/DDBJ databases">
        <title>Genome assembly of Pristionchus species.</title>
        <authorList>
            <person name="Yoshida K."/>
            <person name="Sommer R.J."/>
        </authorList>
    </citation>
    <scope>NUCLEOTIDE SEQUENCE</scope>
    <source>
        <strain evidence="5">RS0144</strain>
    </source>
</reference>
<evidence type="ECO:0000313" key="5">
    <source>
        <dbReference type="EMBL" id="GMS81712.1"/>
    </source>
</evidence>
<dbReference type="Pfam" id="PF24221">
    <property type="entry name" value="Fn3_nematode"/>
    <property type="match status" value="1"/>
</dbReference>
<dbReference type="InterPro" id="IPR057131">
    <property type="entry name" value="Fn3_nem"/>
</dbReference>
<feature type="transmembrane region" description="Helical" evidence="2">
    <location>
        <begin position="852"/>
        <end position="880"/>
    </location>
</feature>
<comment type="caution">
    <text evidence="5">The sequence shown here is derived from an EMBL/GenBank/DDBJ whole genome shotgun (WGS) entry which is preliminary data.</text>
</comment>